<dbReference type="AlphaFoldDB" id="A0AAW1JHG6"/>
<dbReference type="Pfam" id="PF14223">
    <property type="entry name" value="Retrotran_gag_2"/>
    <property type="match status" value="1"/>
</dbReference>
<organism evidence="1 2">
    <name type="scientific">Popillia japonica</name>
    <name type="common">Japanese beetle</name>
    <dbReference type="NCBI Taxonomy" id="7064"/>
    <lineage>
        <taxon>Eukaryota</taxon>
        <taxon>Metazoa</taxon>
        <taxon>Ecdysozoa</taxon>
        <taxon>Arthropoda</taxon>
        <taxon>Hexapoda</taxon>
        <taxon>Insecta</taxon>
        <taxon>Pterygota</taxon>
        <taxon>Neoptera</taxon>
        <taxon>Endopterygota</taxon>
        <taxon>Coleoptera</taxon>
        <taxon>Polyphaga</taxon>
        <taxon>Scarabaeiformia</taxon>
        <taxon>Scarabaeidae</taxon>
        <taxon>Rutelinae</taxon>
        <taxon>Popillia</taxon>
    </lineage>
</organism>
<name>A0AAW1JHG6_POPJA</name>
<sequence>MKGICEEAMDQVTTTGVIKLEGAKNWNVWKFQIGVILRSLDLLDIVEGKIVKPEAGQEKGTWLTKDAKAQSLIVTRLSEEVMLHILTCGSANGMWSKLHSVYEQKSDIRR</sequence>
<evidence type="ECO:0000313" key="1">
    <source>
        <dbReference type="EMBL" id="KAK9702958.1"/>
    </source>
</evidence>
<proteinExistence type="predicted"/>
<comment type="caution">
    <text evidence="1">The sequence shown here is derived from an EMBL/GenBank/DDBJ whole genome shotgun (WGS) entry which is preliminary data.</text>
</comment>
<reference evidence="1 2" key="1">
    <citation type="journal article" date="2024" name="BMC Genomics">
        <title>De novo assembly and annotation of Popillia japonica's genome with initial clues to its potential as an invasive pest.</title>
        <authorList>
            <person name="Cucini C."/>
            <person name="Boschi S."/>
            <person name="Funari R."/>
            <person name="Cardaioli E."/>
            <person name="Iannotti N."/>
            <person name="Marturano G."/>
            <person name="Paoli F."/>
            <person name="Bruttini M."/>
            <person name="Carapelli A."/>
            <person name="Frati F."/>
            <person name="Nardi F."/>
        </authorList>
    </citation>
    <scope>NUCLEOTIDE SEQUENCE [LARGE SCALE GENOMIC DNA]</scope>
    <source>
        <strain evidence="1">DMR45628</strain>
    </source>
</reference>
<dbReference type="Proteomes" id="UP001458880">
    <property type="component" value="Unassembled WGS sequence"/>
</dbReference>
<accession>A0AAW1JHG6</accession>
<gene>
    <name evidence="1" type="ORF">QE152_g29610</name>
</gene>
<keyword evidence="2" id="KW-1185">Reference proteome</keyword>
<dbReference type="EMBL" id="JASPKY010000379">
    <property type="protein sequence ID" value="KAK9702958.1"/>
    <property type="molecule type" value="Genomic_DNA"/>
</dbReference>
<evidence type="ECO:0000313" key="2">
    <source>
        <dbReference type="Proteomes" id="UP001458880"/>
    </source>
</evidence>
<protein>
    <submittedName>
        <fullName evidence="1">Uncharacterized protein</fullName>
    </submittedName>
</protein>